<sequence>MENEQYVAVPCGKCPACKKRRASGWSFRLMQQEKQSVSAHFITLTYATENLPFTARGLKTLDIGDLQKFFKRLRKAHGPNSVPLKYYAVGEYGTNTNRPHYHIILFNAELPLIQPAWDKGAVHYGTVTGASVGYCLKYISKDNHKWYGDNDDRAPEFACMSKGLGLNYINDKTLKWHKDNLDERMFLPMLDGVKACMPRYYKDKIYDELERESIAFAAYKKNLITPGVRLTDSQIFAQFKKMHDNEKKDRHL</sequence>
<evidence type="ECO:0000313" key="2">
    <source>
        <dbReference type="EMBL" id="QCQ85011.1"/>
    </source>
</evidence>
<feature type="domain" description="Replication-associated protein ORF2/G2P" evidence="1">
    <location>
        <begin position="40"/>
        <end position="142"/>
    </location>
</feature>
<dbReference type="Pfam" id="PF23343">
    <property type="entry name" value="REP_ORF2-G2P"/>
    <property type="match status" value="1"/>
</dbReference>
<organism evidence="2">
    <name type="scientific">Blackfly microvirus SF02</name>
    <dbReference type="NCBI Taxonomy" id="2576452"/>
    <lineage>
        <taxon>Viruses</taxon>
        <taxon>Monodnaviria</taxon>
        <taxon>Sangervirae</taxon>
        <taxon>Phixviricota</taxon>
        <taxon>Malgrandaviricetes</taxon>
        <taxon>Petitvirales</taxon>
        <taxon>Microviridae</taxon>
        <taxon>Microvirus</taxon>
    </lineage>
</organism>
<reference evidence="2" key="1">
    <citation type="submission" date="2018-12" db="EMBL/GenBank/DDBJ databases">
        <title>Singled stranded DNA viruses identified in blackflies (Austrosimulium ungulatum) sampled in New Zealand.</title>
        <authorList>
            <person name="Kraberger S."/>
            <person name="Fontenele R.S."/>
            <person name="Schmidlin K."/>
            <person name="Walters M."/>
            <person name="Varsani A."/>
        </authorList>
    </citation>
    <scope>NUCLEOTIDE SEQUENCE [LARGE SCALE GENOMIC DNA]</scope>
    <source>
        <strain evidence="2">150</strain>
    </source>
</reference>
<proteinExistence type="predicted"/>
<dbReference type="Proteomes" id="UP000324939">
    <property type="component" value="Segment"/>
</dbReference>
<accession>A0A4P8PKG6</accession>
<dbReference type="InterPro" id="IPR056906">
    <property type="entry name" value="ORF2/G2P_dom"/>
</dbReference>
<evidence type="ECO:0000259" key="1">
    <source>
        <dbReference type="Pfam" id="PF23343"/>
    </source>
</evidence>
<protein>
    <submittedName>
        <fullName evidence="2">Replication initiator protein</fullName>
    </submittedName>
</protein>
<name>A0A4P8PKG6_9VIRU</name>
<dbReference type="EMBL" id="MK249207">
    <property type="protein sequence ID" value="QCQ85011.1"/>
    <property type="molecule type" value="Genomic_DNA"/>
</dbReference>